<evidence type="ECO:0000256" key="1">
    <source>
        <dbReference type="ARBA" id="ARBA00023242"/>
    </source>
</evidence>
<evidence type="ECO:0000256" key="2">
    <source>
        <dbReference type="SAM" id="MobiDB-lite"/>
    </source>
</evidence>
<feature type="domain" description="Zn(2)-C6 fungal-type" evidence="3">
    <location>
        <begin position="42"/>
        <end position="82"/>
    </location>
</feature>
<feature type="region of interest" description="Disordered" evidence="2">
    <location>
        <begin position="797"/>
        <end position="846"/>
    </location>
</feature>
<dbReference type="PROSITE" id="PS50048">
    <property type="entry name" value="ZN2_CY6_FUNGAL_2"/>
    <property type="match status" value="1"/>
</dbReference>
<dbReference type="InParanoid" id="A0A165UPM2"/>
<feature type="region of interest" description="Disordered" evidence="2">
    <location>
        <begin position="1"/>
        <end position="36"/>
    </location>
</feature>
<dbReference type="Proteomes" id="UP000076761">
    <property type="component" value="Unassembled WGS sequence"/>
</dbReference>
<feature type="region of interest" description="Disordered" evidence="2">
    <location>
        <begin position="631"/>
        <end position="652"/>
    </location>
</feature>
<evidence type="ECO:0000259" key="3">
    <source>
        <dbReference type="PROSITE" id="PS50048"/>
    </source>
</evidence>
<keyword evidence="1" id="KW-0539">Nucleus</keyword>
<feature type="compositionally biased region" description="Polar residues" evidence="2">
    <location>
        <begin position="216"/>
        <end position="229"/>
    </location>
</feature>
<dbReference type="InterPro" id="IPR036864">
    <property type="entry name" value="Zn2-C6_fun-type_DNA-bd_sf"/>
</dbReference>
<dbReference type="STRING" id="1314782.A0A165UPM2"/>
<feature type="compositionally biased region" description="Low complexity" evidence="2">
    <location>
        <begin position="231"/>
        <end position="245"/>
    </location>
</feature>
<dbReference type="PANTHER" id="PTHR31668:SF4">
    <property type="entry name" value="TRANSCRIPTIONAL ACTIVATOR PROTEIN DAL81"/>
    <property type="match status" value="1"/>
</dbReference>
<dbReference type="EMBL" id="KV425557">
    <property type="protein sequence ID" value="KZT28498.1"/>
    <property type="molecule type" value="Genomic_DNA"/>
</dbReference>
<feature type="compositionally biased region" description="Basic residues" evidence="2">
    <location>
        <begin position="25"/>
        <end position="35"/>
    </location>
</feature>
<reference evidence="4 5" key="1">
    <citation type="journal article" date="2016" name="Mol. Biol. Evol.">
        <title>Comparative Genomics of Early-Diverging Mushroom-Forming Fungi Provides Insights into the Origins of Lignocellulose Decay Capabilities.</title>
        <authorList>
            <person name="Nagy L.G."/>
            <person name="Riley R."/>
            <person name="Tritt A."/>
            <person name="Adam C."/>
            <person name="Daum C."/>
            <person name="Floudas D."/>
            <person name="Sun H."/>
            <person name="Yadav J.S."/>
            <person name="Pangilinan J."/>
            <person name="Larsson K.H."/>
            <person name="Matsuura K."/>
            <person name="Barry K."/>
            <person name="Labutti K."/>
            <person name="Kuo R."/>
            <person name="Ohm R.A."/>
            <person name="Bhattacharya S.S."/>
            <person name="Shirouzu T."/>
            <person name="Yoshinaga Y."/>
            <person name="Martin F.M."/>
            <person name="Grigoriev I.V."/>
            <person name="Hibbett D.S."/>
        </authorList>
    </citation>
    <scope>NUCLEOTIDE SEQUENCE [LARGE SCALE GENOMIC DNA]</scope>
    <source>
        <strain evidence="4 5">HHB14362 ss-1</strain>
    </source>
</reference>
<gene>
    <name evidence="4" type="ORF">NEOLEDRAFT_851723</name>
</gene>
<feature type="compositionally biased region" description="Low complexity" evidence="2">
    <location>
        <begin position="1"/>
        <end position="16"/>
    </location>
</feature>
<dbReference type="InterPro" id="IPR001138">
    <property type="entry name" value="Zn2Cys6_DnaBD"/>
</dbReference>
<feature type="compositionally biased region" description="Low complexity" evidence="2">
    <location>
        <begin position="637"/>
        <end position="652"/>
    </location>
</feature>
<dbReference type="GO" id="GO:0000981">
    <property type="term" value="F:DNA-binding transcription factor activity, RNA polymerase II-specific"/>
    <property type="evidence" value="ECO:0007669"/>
    <property type="project" value="InterPro"/>
</dbReference>
<feature type="region of interest" description="Disordered" evidence="2">
    <location>
        <begin position="375"/>
        <end position="399"/>
    </location>
</feature>
<protein>
    <recommendedName>
        <fullName evidence="3">Zn(2)-C6 fungal-type domain-containing protein</fullName>
    </recommendedName>
</protein>
<dbReference type="GO" id="GO:0005634">
    <property type="term" value="C:nucleus"/>
    <property type="evidence" value="ECO:0007669"/>
    <property type="project" value="TreeGrafter"/>
</dbReference>
<feature type="region of interest" description="Disordered" evidence="2">
    <location>
        <begin position="678"/>
        <end position="738"/>
    </location>
</feature>
<dbReference type="SUPFAM" id="SSF57701">
    <property type="entry name" value="Zn2/Cys6 DNA-binding domain"/>
    <property type="match status" value="1"/>
</dbReference>
<dbReference type="InterPro" id="IPR050797">
    <property type="entry name" value="Carb_Metab_Trans_Reg"/>
</dbReference>
<feature type="compositionally biased region" description="Polar residues" evidence="2">
    <location>
        <begin position="728"/>
        <end position="738"/>
    </location>
</feature>
<dbReference type="Gene3D" id="4.10.240.10">
    <property type="entry name" value="Zn(2)-C6 fungal-type DNA-binding domain"/>
    <property type="match status" value="1"/>
</dbReference>
<evidence type="ECO:0000313" key="5">
    <source>
        <dbReference type="Proteomes" id="UP000076761"/>
    </source>
</evidence>
<proteinExistence type="predicted"/>
<name>A0A165UPM2_9AGAM</name>
<accession>A0A165UPM2</accession>
<feature type="region of interest" description="Disordered" evidence="2">
    <location>
        <begin position="208"/>
        <end position="255"/>
    </location>
</feature>
<dbReference type="CDD" id="cd00067">
    <property type="entry name" value="GAL4"/>
    <property type="match status" value="1"/>
</dbReference>
<dbReference type="OrthoDB" id="3263880at2759"/>
<feature type="compositionally biased region" description="Basic and acidic residues" evidence="2">
    <location>
        <begin position="246"/>
        <end position="255"/>
    </location>
</feature>
<dbReference type="GO" id="GO:0008270">
    <property type="term" value="F:zinc ion binding"/>
    <property type="evidence" value="ECO:0007669"/>
    <property type="project" value="InterPro"/>
</dbReference>
<feature type="compositionally biased region" description="Low complexity" evidence="2">
    <location>
        <begin position="701"/>
        <end position="727"/>
    </location>
</feature>
<dbReference type="Pfam" id="PF00172">
    <property type="entry name" value="Zn_clus"/>
    <property type="match status" value="1"/>
</dbReference>
<dbReference type="GO" id="GO:0001080">
    <property type="term" value="P:nitrogen catabolite activation of transcription from RNA polymerase II promoter"/>
    <property type="evidence" value="ECO:0007669"/>
    <property type="project" value="TreeGrafter"/>
</dbReference>
<dbReference type="PANTHER" id="PTHR31668">
    <property type="entry name" value="GLUCOSE TRANSPORT TRANSCRIPTION REGULATOR RGT1-RELATED-RELATED"/>
    <property type="match status" value="1"/>
</dbReference>
<dbReference type="AlphaFoldDB" id="A0A165UPM2"/>
<evidence type="ECO:0000313" key="4">
    <source>
        <dbReference type="EMBL" id="KZT28498.1"/>
    </source>
</evidence>
<organism evidence="4 5">
    <name type="scientific">Neolentinus lepideus HHB14362 ss-1</name>
    <dbReference type="NCBI Taxonomy" id="1314782"/>
    <lineage>
        <taxon>Eukaryota</taxon>
        <taxon>Fungi</taxon>
        <taxon>Dikarya</taxon>
        <taxon>Basidiomycota</taxon>
        <taxon>Agaricomycotina</taxon>
        <taxon>Agaricomycetes</taxon>
        <taxon>Gloeophyllales</taxon>
        <taxon>Gloeophyllaceae</taxon>
        <taxon>Neolentinus</taxon>
    </lineage>
</organism>
<dbReference type="SMART" id="SM00066">
    <property type="entry name" value="GAL4"/>
    <property type="match status" value="1"/>
</dbReference>
<sequence>MSPKSDTSSSSRRASSPSPPYPPHPARRSNNKPKSARQQFSACGACRMRRVRCDLKDLQATAIDGQHIACSNCRERGLKCVDEFAQVKAVKLLRRGRRLQQVEAVYGKVQQGDSQAVNLLAGPSIAVSQTPLCYIPRLKPEFFSSHFFRAFSVQRPILDPSEFTSRYFEYTKGNPDALGAAGQIIAMVLVVWANSFAIDEAGNPIESEAPSLPSVGHSSTSNAPSTSGYVSDRSSASPDDSPSRSTEQRYESIRRRKEKTNEMLREILRLIDVCGILRKPTWDGVRVLLLVLPLTVDTQPPMERLTMYESTLSQIYTLCSLTSATSVHSGQGEYIDALVRARIFWYAYAHEGITTGLKGGRLYLSEDDLNAFQATLPPLPLPPHSPSSTPHSPTMPSPPPLTRTSLTYTVHYRYGAIPLRVSSACRLVHAALTGPRSRQRGEIDEGVIREAWDTLDSAWDELENLKSPTTGAMGVMSRDEVLRFVYGWQIFIFECHNVIREALKQRLVSLSSSSPSSSHAGFPPSSSMQYEKAIRLHTVATQKCHVLVRTVVQIMRNNLGTSFFEYDAGIARDGCFFTGYIMAEEGVGSDEDVEVCLRSLKEMRWALCKSEENEQNVKLIWEGRARTGGLPSTQQLFDSSRSGFGSSSHSSFGSPPYTVYGSGMTALPGIQAVSSIPLSPGHRLRQSSATSADGSWPVPPSSRSDTSSPRPVSSHSSFLPSSSATLSGPSVSLQDGVSGTASMSIPRTTSYYSRSSDIAGAGQQMYYASNDLNQYSYAASSSSSTLPSRSLTGHQASILTSSTGGGGATSGPLTTSAGVYQQPQNRYFDPTVTYPGSGTTYPEVWQ</sequence>
<keyword evidence="5" id="KW-1185">Reference proteome</keyword>